<evidence type="ECO:0000259" key="13">
    <source>
        <dbReference type="PROSITE" id="PS50146"/>
    </source>
</evidence>
<dbReference type="GO" id="GO:0004143">
    <property type="term" value="F:ATP-dependent diacylglycerol kinase activity"/>
    <property type="evidence" value="ECO:0007669"/>
    <property type="project" value="TreeGrafter"/>
</dbReference>
<evidence type="ECO:0000313" key="14">
    <source>
        <dbReference type="EMBL" id="EEJ59725.1"/>
    </source>
</evidence>
<evidence type="ECO:0000256" key="7">
    <source>
        <dbReference type="ARBA" id="ARBA00022777"/>
    </source>
</evidence>
<evidence type="ECO:0000256" key="2">
    <source>
        <dbReference type="ARBA" id="ARBA00005983"/>
    </source>
</evidence>
<proteinExistence type="inferred from homology"/>
<dbReference type="SUPFAM" id="SSF111331">
    <property type="entry name" value="NAD kinase/diacylglycerol kinase-like"/>
    <property type="match status" value="1"/>
</dbReference>
<dbReference type="GO" id="GO:0008654">
    <property type="term" value="P:phospholipid biosynthetic process"/>
    <property type="evidence" value="ECO:0007669"/>
    <property type="project" value="UniProtKB-KW"/>
</dbReference>
<sequence length="314" mass="35293">MGLIFLLPRHKIMAKIHLLVNLKSGSNRGEKALKKIETVLKNEKMDYDIHISNYPGQLVPLATKVANEINSGTEYVIVVGGDGSLNQALNGVKNSDHPNTPLAYFPAGTGNDFARAAKLETDSLKLIRHLKNNPIITKVDCGKYHDLINGETRYFVNNLGIDFDAYVVNKTNHSKLKTKFNKINIGNLTYGINIVQALKGQDNFKVRVSTNGHTSYYEHAYLVTTTNHPYFGGSVPILPIASIYNHQLDIAIVEKPNLAKFIYLFSKLLINGSHMKSKQFHYFESSAIEVKTDDPEYDQLDGEELSKRKFHLKF</sequence>
<evidence type="ECO:0000256" key="11">
    <source>
        <dbReference type="ARBA" id="ARBA00023209"/>
    </source>
</evidence>
<dbReference type="InterPro" id="IPR016064">
    <property type="entry name" value="NAD/diacylglycerol_kinase_sf"/>
</dbReference>
<dbReference type="InterPro" id="IPR050187">
    <property type="entry name" value="Lipid_Phosphate_FormReg"/>
</dbReference>
<organism evidence="14 15">
    <name type="scientific">Lactobacillus johnsonii ATCC 33200</name>
    <dbReference type="NCBI Taxonomy" id="525330"/>
    <lineage>
        <taxon>Bacteria</taxon>
        <taxon>Bacillati</taxon>
        <taxon>Bacillota</taxon>
        <taxon>Bacilli</taxon>
        <taxon>Lactobacillales</taxon>
        <taxon>Lactobacillaceae</taxon>
        <taxon>Lactobacillus</taxon>
    </lineage>
</organism>
<keyword evidence="6" id="KW-0547">Nucleotide-binding</keyword>
<dbReference type="HOGENOM" id="CLU_045532_0_2_9"/>
<dbReference type="PANTHER" id="PTHR12358">
    <property type="entry name" value="SPHINGOSINE KINASE"/>
    <property type="match status" value="1"/>
</dbReference>
<evidence type="ECO:0000256" key="6">
    <source>
        <dbReference type="ARBA" id="ARBA00022741"/>
    </source>
</evidence>
<dbReference type="GO" id="GO:0046872">
    <property type="term" value="F:metal ion binding"/>
    <property type="evidence" value="ECO:0007669"/>
    <property type="project" value="UniProtKB-KW"/>
</dbReference>
<dbReference type="NCBIfam" id="TIGR00147">
    <property type="entry name" value="YegS/Rv2252/BmrU family lipid kinase"/>
    <property type="match status" value="1"/>
</dbReference>
<comment type="caution">
    <text evidence="14">The sequence shown here is derived from an EMBL/GenBank/DDBJ whole genome shotgun (WGS) entry which is preliminary data.</text>
</comment>
<keyword evidence="8" id="KW-0067">ATP-binding</keyword>
<evidence type="ECO:0000256" key="12">
    <source>
        <dbReference type="ARBA" id="ARBA00023264"/>
    </source>
</evidence>
<dbReference type="Gene3D" id="2.60.200.40">
    <property type="match status" value="1"/>
</dbReference>
<evidence type="ECO:0000313" key="15">
    <source>
        <dbReference type="Proteomes" id="UP000003491"/>
    </source>
</evidence>
<keyword evidence="10" id="KW-0443">Lipid metabolism</keyword>
<dbReference type="EC" id="2.7.1.-" evidence="14"/>
<comment type="cofactor">
    <cofactor evidence="1">
        <name>Mg(2+)</name>
        <dbReference type="ChEBI" id="CHEBI:18420"/>
    </cofactor>
</comment>
<keyword evidence="9" id="KW-0460">Magnesium</keyword>
<dbReference type="InterPro" id="IPR045540">
    <property type="entry name" value="YegS/DAGK_C"/>
</dbReference>
<dbReference type="Proteomes" id="UP000003491">
    <property type="component" value="Unassembled WGS sequence"/>
</dbReference>
<evidence type="ECO:0000256" key="8">
    <source>
        <dbReference type="ARBA" id="ARBA00022840"/>
    </source>
</evidence>
<comment type="similarity">
    <text evidence="2">Belongs to the diacylglycerol/lipid kinase family.</text>
</comment>
<dbReference type="Gene3D" id="3.40.50.10330">
    <property type="entry name" value="Probable inorganic polyphosphate/atp-NAD kinase, domain 1"/>
    <property type="match status" value="1"/>
</dbReference>
<keyword evidence="3" id="KW-0444">Lipid biosynthesis</keyword>
<keyword evidence="11" id="KW-0594">Phospholipid biosynthesis</keyword>
<gene>
    <name evidence="14" type="ORF">HMPREF0528_1112</name>
</gene>
<accession>C2E5Y7</accession>
<protein>
    <submittedName>
        <fullName evidence="14">Lipid kinase, YegS/Rv2252/BmrU family</fullName>
        <ecNumber evidence="14">2.7.1.-</ecNumber>
    </submittedName>
</protein>
<evidence type="ECO:0000256" key="10">
    <source>
        <dbReference type="ARBA" id="ARBA00023098"/>
    </source>
</evidence>
<keyword evidence="7 14" id="KW-0418">Kinase</keyword>
<name>C2E5Y7_LACJH</name>
<dbReference type="Pfam" id="PF00781">
    <property type="entry name" value="DAGK_cat"/>
    <property type="match status" value="1"/>
</dbReference>
<keyword evidence="5" id="KW-0479">Metal-binding</keyword>
<evidence type="ECO:0000256" key="5">
    <source>
        <dbReference type="ARBA" id="ARBA00022723"/>
    </source>
</evidence>
<reference evidence="14 15" key="1">
    <citation type="submission" date="2009-01" db="EMBL/GenBank/DDBJ databases">
        <authorList>
            <person name="Qin X."/>
            <person name="Bachman B."/>
            <person name="Battles P."/>
            <person name="Bell A."/>
            <person name="Bess C."/>
            <person name="Bickham C."/>
            <person name="Chaboub L."/>
            <person name="Chen D."/>
            <person name="Coyle M."/>
            <person name="Deiros D.R."/>
            <person name="Dinh H."/>
            <person name="Forbes L."/>
            <person name="Fowler G."/>
            <person name="Francisco L."/>
            <person name="Fu Q."/>
            <person name="Gubbala S."/>
            <person name="Hale W."/>
            <person name="Han Y."/>
            <person name="Hemphill L."/>
            <person name="Highlander S.K."/>
            <person name="Hirani K."/>
            <person name="Hogues M."/>
            <person name="Jackson L."/>
            <person name="Jakkamsetti A."/>
            <person name="Javaid M."/>
            <person name="Jiang H."/>
            <person name="Korchina V."/>
            <person name="Kovar C."/>
            <person name="Lara F."/>
            <person name="Lee S."/>
            <person name="Mata R."/>
            <person name="Mathew T."/>
            <person name="Moen C."/>
            <person name="Morales K."/>
            <person name="Munidasa M."/>
            <person name="Nazareth L."/>
            <person name="Ngo R."/>
            <person name="Nguyen L."/>
            <person name="Okwuonu G."/>
            <person name="Ongeri F."/>
            <person name="Patil S."/>
            <person name="Petrosino J."/>
            <person name="Pham C."/>
            <person name="Pham P."/>
            <person name="Pu L.-L."/>
            <person name="Puazo M."/>
            <person name="Raj R."/>
            <person name="Reid J."/>
            <person name="Rouhana J."/>
            <person name="Saada N."/>
            <person name="Shang Y."/>
            <person name="Simmons D."/>
            <person name="Thornton R."/>
            <person name="Warren J."/>
            <person name="Weissenberger G."/>
            <person name="Zhang J."/>
            <person name="Zhang L."/>
            <person name="Zhou C."/>
            <person name="Zhu D."/>
            <person name="Muzny D."/>
            <person name="Worley K."/>
            <person name="Gibbs R."/>
        </authorList>
    </citation>
    <scope>NUCLEOTIDE SEQUENCE [LARGE SCALE GENOMIC DNA]</scope>
    <source>
        <strain evidence="14 15">ATCC 33200</strain>
    </source>
</reference>
<feature type="domain" description="DAGKc" evidence="13">
    <location>
        <begin position="11"/>
        <end position="149"/>
    </location>
</feature>
<evidence type="ECO:0000256" key="4">
    <source>
        <dbReference type="ARBA" id="ARBA00022679"/>
    </source>
</evidence>
<dbReference type="InterPro" id="IPR001206">
    <property type="entry name" value="Diacylglycerol_kinase_cat_dom"/>
</dbReference>
<dbReference type="PROSITE" id="PS50146">
    <property type="entry name" value="DAGK"/>
    <property type="match status" value="1"/>
</dbReference>
<dbReference type="InterPro" id="IPR017438">
    <property type="entry name" value="ATP-NAD_kinase_N"/>
</dbReference>
<dbReference type="SMART" id="SM00046">
    <property type="entry name" value="DAGKc"/>
    <property type="match status" value="1"/>
</dbReference>
<evidence type="ECO:0000256" key="3">
    <source>
        <dbReference type="ARBA" id="ARBA00022516"/>
    </source>
</evidence>
<dbReference type="EMBL" id="ACGR01000036">
    <property type="protein sequence ID" value="EEJ59725.1"/>
    <property type="molecule type" value="Genomic_DNA"/>
</dbReference>
<dbReference type="InterPro" id="IPR005218">
    <property type="entry name" value="Diacylglycerol/lipid_kinase"/>
</dbReference>
<dbReference type="GO" id="GO:0005524">
    <property type="term" value="F:ATP binding"/>
    <property type="evidence" value="ECO:0007669"/>
    <property type="project" value="UniProtKB-KW"/>
</dbReference>
<evidence type="ECO:0000256" key="1">
    <source>
        <dbReference type="ARBA" id="ARBA00001946"/>
    </source>
</evidence>
<keyword evidence="4 14" id="KW-0808">Transferase</keyword>
<keyword evidence="12" id="KW-1208">Phospholipid metabolism</keyword>
<dbReference type="GO" id="GO:0005886">
    <property type="term" value="C:plasma membrane"/>
    <property type="evidence" value="ECO:0007669"/>
    <property type="project" value="TreeGrafter"/>
</dbReference>
<dbReference type="AlphaFoldDB" id="C2E5Y7"/>
<dbReference type="Pfam" id="PF19279">
    <property type="entry name" value="YegS_C"/>
    <property type="match status" value="1"/>
</dbReference>
<dbReference type="PANTHER" id="PTHR12358:SF106">
    <property type="entry name" value="LIPID KINASE YEGS"/>
    <property type="match status" value="1"/>
</dbReference>
<evidence type="ECO:0000256" key="9">
    <source>
        <dbReference type="ARBA" id="ARBA00022842"/>
    </source>
</evidence>